<dbReference type="OrthoDB" id="2898509at2759"/>
<dbReference type="STRING" id="331657.A0A4U0WGM1"/>
<evidence type="ECO:0000313" key="3">
    <source>
        <dbReference type="Proteomes" id="UP000308768"/>
    </source>
</evidence>
<keyword evidence="3" id="KW-1185">Reference proteome</keyword>
<dbReference type="Gene3D" id="3.40.50.720">
    <property type="entry name" value="NAD(P)-binding Rossmann-like Domain"/>
    <property type="match status" value="1"/>
</dbReference>
<dbReference type="PANTHER" id="PTHR47534:SF3">
    <property type="entry name" value="ALCOHOL DEHYDROGENASE-LIKE C-TERMINAL DOMAIN-CONTAINING PROTEIN"/>
    <property type="match status" value="1"/>
</dbReference>
<gene>
    <name evidence="2" type="ORF">B0A49_11964</name>
</gene>
<dbReference type="Proteomes" id="UP000308768">
    <property type="component" value="Unassembled WGS sequence"/>
</dbReference>
<dbReference type="InterPro" id="IPR052228">
    <property type="entry name" value="Sec_Metab_Biosynth_Oxidored"/>
</dbReference>
<feature type="non-terminal residue" evidence="2">
    <location>
        <position position="82"/>
    </location>
</feature>
<dbReference type="EMBL" id="NAJN01001781">
    <property type="protein sequence ID" value="TKA61246.1"/>
    <property type="molecule type" value="Genomic_DNA"/>
</dbReference>
<dbReference type="PANTHER" id="PTHR47534">
    <property type="entry name" value="YALI0E05731P"/>
    <property type="match status" value="1"/>
</dbReference>
<dbReference type="SUPFAM" id="SSF51735">
    <property type="entry name" value="NAD(P)-binding Rossmann-fold domains"/>
    <property type="match status" value="1"/>
</dbReference>
<name>A0A4U0WGM1_9PEZI</name>
<protein>
    <recommendedName>
        <fullName evidence="4">Ketoreductase (KR) domain-containing protein</fullName>
    </recommendedName>
</protein>
<organism evidence="2 3">
    <name type="scientific">Cryomyces minteri</name>
    <dbReference type="NCBI Taxonomy" id="331657"/>
    <lineage>
        <taxon>Eukaryota</taxon>
        <taxon>Fungi</taxon>
        <taxon>Dikarya</taxon>
        <taxon>Ascomycota</taxon>
        <taxon>Pezizomycotina</taxon>
        <taxon>Dothideomycetes</taxon>
        <taxon>Dothideomycetes incertae sedis</taxon>
        <taxon>Cryomyces</taxon>
    </lineage>
</organism>
<accession>A0A4U0WGM1</accession>
<dbReference type="GO" id="GO:0016491">
    <property type="term" value="F:oxidoreductase activity"/>
    <property type="evidence" value="ECO:0007669"/>
    <property type="project" value="UniProtKB-KW"/>
</dbReference>
<evidence type="ECO:0000313" key="2">
    <source>
        <dbReference type="EMBL" id="TKA61246.1"/>
    </source>
</evidence>
<sequence length="82" mass="8766">MISLSDVQSSNSRIASSLHPGLVAVFVGATNGIGEATLQQFVKHARQPRVYFIGRSQEAGDRIAAECKTLNPDGGYTFIKAD</sequence>
<evidence type="ECO:0000256" key="1">
    <source>
        <dbReference type="ARBA" id="ARBA00023002"/>
    </source>
</evidence>
<dbReference type="InterPro" id="IPR036291">
    <property type="entry name" value="NAD(P)-bd_dom_sf"/>
</dbReference>
<comment type="caution">
    <text evidence="2">The sequence shown here is derived from an EMBL/GenBank/DDBJ whole genome shotgun (WGS) entry which is preliminary data.</text>
</comment>
<dbReference type="AlphaFoldDB" id="A0A4U0WGM1"/>
<reference evidence="2 3" key="1">
    <citation type="submission" date="2017-03" db="EMBL/GenBank/DDBJ databases">
        <title>Genomes of endolithic fungi from Antarctica.</title>
        <authorList>
            <person name="Coleine C."/>
            <person name="Masonjones S."/>
            <person name="Stajich J.E."/>
        </authorList>
    </citation>
    <scope>NUCLEOTIDE SEQUENCE [LARGE SCALE GENOMIC DNA]</scope>
    <source>
        <strain evidence="2 3">CCFEE 5187</strain>
    </source>
</reference>
<proteinExistence type="predicted"/>
<evidence type="ECO:0008006" key="4">
    <source>
        <dbReference type="Google" id="ProtNLM"/>
    </source>
</evidence>
<keyword evidence="1" id="KW-0560">Oxidoreductase</keyword>